<comment type="caution">
    <text evidence="1">The sequence shown here is derived from an EMBL/GenBank/DDBJ whole genome shotgun (WGS) entry which is preliminary data.</text>
</comment>
<sequence>MIAQLTTLDAGLRRAQEPDWDASLAIGAVAVINGAVPDFELLKTTLAQRLR</sequence>
<dbReference type="Proteomes" id="UP000020681">
    <property type="component" value="Unassembled WGS sequence"/>
</dbReference>
<accession>A0ABN0R548</accession>
<dbReference type="EMBL" id="JAOL01000083">
    <property type="protein sequence ID" value="EUA91965.1"/>
    <property type="molecule type" value="Genomic_DNA"/>
</dbReference>
<keyword evidence="2" id="KW-1185">Reference proteome</keyword>
<evidence type="ECO:0000313" key="1">
    <source>
        <dbReference type="EMBL" id="EUA91965.1"/>
    </source>
</evidence>
<gene>
    <name evidence="1" type="ORF">I551_1549</name>
</gene>
<organism evidence="1 2">
    <name type="scientific">Mycobacterium ulcerans str. Harvey</name>
    <dbReference type="NCBI Taxonomy" id="1299332"/>
    <lineage>
        <taxon>Bacteria</taxon>
        <taxon>Bacillati</taxon>
        <taxon>Actinomycetota</taxon>
        <taxon>Actinomycetes</taxon>
        <taxon>Mycobacteriales</taxon>
        <taxon>Mycobacteriaceae</taxon>
        <taxon>Mycobacterium</taxon>
        <taxon>Mycobacterium ulcerans group</taxon>
    </lineage>
</organism>
<evidence type="ECO:0000313" key="2">
    <source>
        <dbReference type="Proteomes" id="UP000020681"/>
    </source>
</evidence>
<protein>
    <submittedName>
        <fullName evidence="1">Uncharacterized protein</fullName>
    </submittedName>
</protein>
<name>A0ABN0R548_MYCUL</name>
<proteinExistence type="predicted"/>
<reference evidence="1 2" key="1">
    <citation type="submission" date="2014-01" db="EMBL/GenBank/DDBJ databases">
        <authorList>
            <person name="Dobos K."/>
            <person name="Lenaerts A."/>
            <person name="Ordway D."/>
            <person name="DeGroote M.A."/>
            <person name="Parker T."/>
            <person name="Sizemore C."/>
            <person name="Tallon L.J."/>
            <person name="Sadzewicz L.K."/>
            <person name="Sengamalay N."/>
            <person name="Fraser C.M."/>
            <person name="Hine E."/>
            <person name="Shefchek K.A."/>
            <person name="Das S.P."/>
            <person name="Tettelin H."/>
        </authorList>
    </citation>
    <scope>NUCLEOTIDE SEQUENCE [LARGE SCALE GENOMIC DNA]</scope>
    <source>
        <strain evidence="1 2">Harvey</strain>
    </source>
</reference>